<dbReference type="PANTHER" id="PTHR47331:SF5">
    <property type="entry name" value="RIBONUCLEASE H"/>
    <property type="match status" value="1"/>
</dbReference>
<dbReference type="InterPro" id="IPR001878">
    <property type="entry name" value="Znf_CCHC"/>
</dbReference>
<dbReference type="Proteomes" id="UP000886998">
    <property type="component" value="Unassembled WGS sequence"/>
</dbReference>
<protein>
    <submittedName>
        <fullName evidence="2">Pro-Pol polyprotein</fullName>
    </submittedName>
</protein>
<organism evidence="2 3">
    <name type="scientific">Trichonephila inaurata madagascariensis</name>
    <dbReference type="NCBI Taxonomy" id="2747483"/>
    <lineage>
        <taxon>Eukaryota</taxon>
        <taxon>Metazoa</taxon>
        <taxon>Ecdysozoa</taxon>
        <taxon>Arthropoda</taxon>
        <taxon>Chelicerata</taxon>
        <taxon>Arachnida</taxon>
        <taxon>Araneae</taxon>
        <taxon>Araneomorphae</taxon>
        <taxon>Entelegynae</taxon>
        <taxon>Araneoidea</taxon>
        <taxon>Nephilidae</taxon>
        <taxon>Trichonephila</taxon>
        <taxon>Trichonephila inaurata</taxon>
    </lineage>
</organism>
<dbReference type="GO" id="GO:0008270">
    <property type="term" value="F:zinc ion binding"/>
    <property type="evidence" value="ECO:0007669"/>
    <property type="project" value="InterPro"/>
</dbReference>
<evidence type="ECO:0000259" key="1">
    <source>
        <dbReference type="SMART" id="SM00343"/>
    </source>
</evidence>
<dbReference type="SMART" id="SM00343">
    <property type="entry name" value="ZnF_C2HC"/>
    <property type="match status" value="2"/>
</dbReference>
<feature type="domain" description="CCHC-type" evidence="1">
    <location>
        <begin position="224"/>
        <end position="240"/>
    </location>
</feature>
<evidence type="ECO:0000313" key="3">
    <source>
        <dbReference type="Proteomes" id="UP000886998"/>
    </source>
</evidence>
<proteinExistence type="predicted"/>
<sequence>MDALKLRRTPLRTAFTKAVNHLQKIIENDPLDINALETAFEQLKVKSAKLKEVEDAVLELMIESNCTQEAYNIEFEAIEGYAEKMIAWQVRVKNIMKADALGQKDNHSLVTSSSSSLRLPKIQFQQFSGELTDWLQVSSEDRIKLARNSFDSEKFNYKKKLGNLSTTATAADLFNSNFKNRKDFKFKNSNNCIFCEKTHASENCCEAASMLYDVKKNDVIKRGVCYICLKRGHMSHSCRSDVKCIICNKRHYAVLCSKLPLRSGLETESASVENSTTASSSSSNVLANQACTSEVLLQTLVVVLQNGNHRSLVRALIDTGSQKSYILNSTAENLGFKYEVEQFINSLFGGIKIPRCLNLSSNGIKQITLHVFCGASKKAYAACVFLRIEYEENIFVKLIQAKARVAPLKDISIPRLELLSCTLGTRLAASVKNDLNLPDVRIYYLTDSMKALAWIQRTRDWGVFVFNRVKEIRNLSDVSS</sequence>
<dbReference type="PANTHER" id="PTHR47331">
    <property type="entry name" value="PHD-TYPE DOMAIN-CONTAINING PROTEIN"/>
    <property type="match status" value="1"/>
</dbReference>
<dbReference type="GO" id="GO:0003676">
    <property type="term" value="F:nucleic acid binding"/>
    <property type="evidence" value="ECO:0007669"/>
    <property type="project" value="InterPro"/>
</dbReference>
<name>A0A8X6WVQ8_9ARAC</name>
<gene>
    <name evidence="2" type="primary">Fcan01_21993</name>
    <name evidence="2" type="ORF">TNIN_477011</name>
</gene>
<dbReference type="AlphaFoldDB" id="A0A8X6WVQ8"/>
<dbReference type="Pfam" id="PF05380">
    <property type="entry name" value="Peptidase_A17"/>
    <property type="match status" value="1"/>
</dbReference>
<dbReference type="OrthoDB" id="6471229at2759"/>
<keyword evidence="3" id="KW-1185">Reference proteome</keyword>
<dbReference type="InterPro" id="IPR008042">
    <property type="entry name" value="Retrotrans_Pao"/>
</dbReference>
<feature type="domain" description="CCHC-type" evidence="1">
    <location>
        <begin position="243"/>
        <end position="258"/>
    </location>
</feature>
<dbReference type="EMBL" id="BMAV01002964">
    <property type="protein sequence ID" value="GFY42234.1"/>
    <property type="molecule type" value="Genomic_DNA"/>
</dbReference>
<reference evidence="2" key="1">
    <citation type="submission" date="2020-08" db="EMBL/GenBank/DDBJ databases">
        <title>Multicomponent nature underlies the extraordinary mechanical properties of spider dragline silk.</title>
        <authorList>
            <person name="Kono N."/>
            <person name="Nakamura H."/>
            <person name="Mori M."/>
            <person name="Yoshida Y."/>
            <person name="Ohtoshi R."/>
            <person name="Malay A.D."/>
            <person name="Moran D.A.P."/>
            <person name="Tomita M."/>
            <person name="Numata K."/>
            <person name="Arakawa K."/>
        </authorList>
    </citation>
    <scope>NUCLEOTIDE SEQUENCE</scope>
</reference>
<comment type="caution">
    <text evidence="2">The sequence shown here is derived from an EMBL/GenBank/DDBJ whole genome shotgun (WGS) entry which is preliminary data.</text>
</comment>
<evidence type="ECO:0000313" key="2">
    <source>
        <dbReference type="EMBL" id="GFY42234.1"/>
    </source>
</evidence>
<accession>A0A8X6WVQ8</accession>